<dbReference type="RefSeq" id="WP_064438533.1">
    <property type="nucleotide sequence ID" value="NZ_BDDI01000001.1"/>
</dbReference>
<comment type="caution">
    <text evidence="2">The sequence shown here is derived from an EMBL/GenBank/DDBJ whole genome shotgun (WGS) entry which is preliminary data.</text>
</comment>
<gene>
    <name evidence="2" type="ORF">FHU29_002846</name>
</gene>
<name>A0A839RPS4_9ACTN</name>
<sequence length="63" mass="6838">MHAVAGDRIHFKSGTVGAPEHEAEILEVQGNNGEPPYRVRFDDGHESIVYPGSDIQIEHPSSG</sequence>
<reference evidence="2 3" key="1">
    <citation type="submission" date="2020-08" db="EMBL/GenBank/DDBJ databases">
        <title>Sequencing the genomes of 1000 actinobacteria strains.</title>
        <authorList>
            <person name="Klenk H.-P."/>
        </authorList>
    </citation>
    <scope>NUCLEOTIDE SEQUENCE [LARGE SCALE GENOMIC DNA]</scope>
    <source>
        <strain evidence="2 3">DSM 45258</strain>
    </source>
</reference>
<dbReference type="SUPFAM" id="SSF50118">
    <property type="entry name" value="Cell growth inhibitor/plasmid maintenance toxic component"/>
    <property type="match status" value="1"/>
</dbReference>
<evidence type="ECO:0000313" key="3">
    <source>
        <dbReference type="Proteomes" id="UP000567922"/>
    </source>
</evidence>
<dbReference type="InterPro" id="IPR015035">
    <property type="entry name" value="DUF1918"/>
</dbReference>
<dbReference type="Pfam" id="PF08940">
    <property type="entry name" value="DUF1918"/>
    <property type="match status" value="1"/>
</dbReference>
<evidence type="ECO:0000313" key="2">
    <source>
        <dbReference type="EMBL" id="MBB3038397.1"/>
    </source>
</evidence>
<proteinExistence type="predicted"/>
<dbReference type="OrthoDB" id="4828144at2"/>
<protein>
    <submittedName>
        <fullName evidence="2">DUF971 family protein</fullName>
    </submittedName>
</protein>
<keyword evidence="3" id="KW-1185">Reference proteome</keyword>
<dbReference type="Gene3D" id="2.30.30.440">
    <property type="entry name" value="Domain of unknown function DUF1918"/>
    <property type="match status" value="1"/>
</dbReference>
<feature type="domain" description="DUF1918" evidence="1">
    <location>
        <begin position="1"/>
        <end position="57"/>
    </location>
</feature>
<dbReference type="AlphaFoldDB" id="A0A839RPS4"/>
<accession>A0A839RPS4</accession>
<evidence type="ECO:0000259" key="1">
    <source>
        <dbReference type="Pfam" id="PF08940"/>
    </source>
</evidence>
<dbReference type="EMBL" id="JACHWS010000002">
    <property type="protein sequence ID" value="MBB3038397.1"/>
    <property type="molecule type" value="Genomic_DNA"/>
</dbReference>
<organism evidence="2 3">
    <name type="scientific">Hoyosella altamirensis</name>
    <dbReference type="NCBI Taxonomy" id="616997"/>
    <lineage>
        <taxon>Bacteria</taxon>
        <taxon>Bacillati</taxon>
        <taxon>Actinomycetota</taxon>
        <taxon>Actinomycetes</taxon>
        <taxon>Mycobacteriales</taxon>
        <taxon>Hoyosellaceae</taxon>
        <taxon>Hoyosella</taxon>
    </lineage>
</organism>
<dbReference type="Proteomes" id="UP000567922">
    <property type="component" value="Unassembled WGS sequence"/>
</dbReference>